<dbReference type="SUPFAM" id="SSF103473">
    <property type="entry name" value="MFS general substrate transporter"/>
    <property type="match status" value="1"/>
</dbReference>
<dbReference type="Pfam" id="PF07690">
    <property type="entry name" value="MFS_1"/>
    <property type="match status" value="1"/>
</dbReference>
<evidence type="ECO:0000256" key="2">
    <source>
        <dbReference type="ARBA" id="ARBA00022692"/>
    </source>
</evidence>
<feature type="domain" description="Major facilitator superfamily (MFS) profile" evidence="7">
    <location>
        <begin position="45"/>
        <end position="478"/>
    </location>
</feature>
<feature type="transmembrane region" description="Helical" evidence="6">
    <location>
        <begin position="443"/>
        <end position="463"/>
    </location>
</feature>
<dbReference type="Gene3D" id="1.20.1250.20">
    <property type="entry name" value="MFS general substrate transporter like domains"/>
    <property type="match status" value="1"/>
</dbReference>
<gene>
    <name evidence="8" type="ORF">AAL_08263</name>
</gene>
<dbReference type="GO" id="GO:0000297">
    <property type="term" value="F:spermine transmembrane transporter activity"/>
    <property type="evidence" value="ECO:0007669"/>
    <property type="project" value="TreeGrafter"/>
</dbReference>
<dbReference type="EMBL" id="AZGY01000033">
    <property type="protein sequence ID" value="KZZ87932.1"/>
    <property type="molecule type" value="Genomic_DNA"/>
</dbReference>
<feature type="transmembrane region" description="Helical" evidence="6">
    <location>
        <begin position="76"/>
        <end position="98"/>
    </location>
</feature>
<dbReference type="GO" id="GO:0015606">
    <property type="term" value="F:spermidine transmembrane transporter activity"/>
    <property type="evidence" value="ECO:0007669"/>
    <property type="project" value="TreeGrafter"/>
</dbReference>
<dbReference type="Proteomes" id="UP000078544">
    <property type="component" value="Unassembled WGS sequence"/>
</dbReference>
<dbReference type="PANTHER" id="PTHR23502:SF182">
    <property type="entry name" value="POLYAMINE TRANSPORTER, PUTATIVE-RELATED"/>
    <property type="match status" value="1"/>
</dbReference>
<feature type="transmembrane region" description="Helical" evidence="6">
    <location>
        <begin position="409"/>
        <end position="431"/>
    </location>
</feature>
<dbReference type="InterPro" id="IPR036259">
    <property type="entry name" value="MFS_trans_sf"/>
</dbReference>
<feature type="region of interest" description="Disordered" evidence="5">
    <location>
        <begin position="1"/>
        <end position="35"/>
    </location>
</feature>
<dbReference type="STRING" id="1081109.A0A162IEI2"/>
<evidence type="ECO:0000259" key="7">
    <source>
        <dbReference type="PROSITE" id="PS50850"/>
    </source>
</evidence>
<accession>A0A162IEI2</accession>
<comment type="subcellular location">
    <subcellularLocation>
        <location evidence="1">Membrane</location>
        <topology evidence="1">Multi-pass membrane protein</topology>
    </subcellularLocation>
</comment>
<evidence type="ECO:0000313" key="9">
    <source>
        <dbReference type="Proteomes" id="UP000078544"/>
    </source>
</evidence>
<feature type="transmembrane region" description="Helical" evidence="6">
    <location>
        <begin position="374"/>
        <end position="397"/>
    </location>
</feature>
<proteinExistence type="predicted"/>
<feature type="transmembrane region" description="Helical" evidence="6">
    <location>
        <begin position="169"/>
        <end position="192"/>
    </location>
</feature>
<feature type="transmembrane region" description="Helical" evidence="6">
    <location>
        <begin position="140"/>
        <end position="157"/>
    </location>
</feature>
<evidence type="ECO:0000256" key="3">
    <source>
        <dbReference type="ARBA" id="ARBA00022989"/>
    </source>
</evidence>
<feature type="transmembrane region" description="Helical" evidence="6">
    <location>
        <begin position="110"/>
        <end position="128"/>
    </location>
</feature>
<feature type="transmembrane region" description="Helical" evidence="6">
    <location>
        <begin position="199"/>
        <end position="218"/>
    </location>
</feature>
<feature type="transmembrane region" description="Helical" evidence="6">
    <location>
        <begin position="349"/>
        <end position="368"/>
    </location>
</feature>
<keyword evidence="9" id="KW-1185">Reference proteome</keyword>
<dbReference type="CDD" id="cd17323">
    <property type="entry name" value="MFS_Tpo1_MDR_like"/>
    <property type="match status" value="1"/>
</dbReference>
<organism evidence="8 9">
    <name type="scientific">Moelleriella libera RCEF 2490</name>
    <dbReference type="NCBI Taxonomy" id="1081109"/>
    <lineage>
        <taxon>Eukaryota</taxon>
        <taxon>Fungi</taxon>
        <taxon>Dikarya</taxon>
        <taxon>Ascomycota</taxon>
        <taxon>Pezizomycotina</taxon>
        <taxon>Sordariomycetes</taxon>
        <taxon>Hypocreomycetidae</taxon>
        <taxon>Hypocreales</taxon>
        <taxon>Clavicipitaceae</taxon>
        <taxon>Moelleriella</taxon>
    </lineage>
</organism>
<dbReference type="InterPro" id="IPR011701">
    <property type="entry name" value="MFS"/>
</dbReference>
<feature type="transmembrane region" description="Helical" evidence="6">
    <location>
        <begin position="268"/>
        <end position="287"/>
    </location>
</feature>
<dbReference type="InterPro" id="IPR020846">
    <property type="entry name" value="MFS_dom"/>
</dbReference>
<feature type="transmembrane region" description="Helical" evidence="6">
    <location>
        <begin position="307"/>
        <end position="329"/>
    </location>
</feature>
<protein>
    <submittedName>
        <fullName evidence="8">Major facilitator superfamily domain, general substrate transporter</fullName>
    </submittedName>
</protein>
<comment type="caution">
    <text evidence="8">The sequence shown here is derived from an EMBL/GenBank/DDBJ whole genome shotgun (WGS) entry which is preliminary data.</text>
</comment>
<feature type="transmembrane region" description="Helical" evidence="6">
    <location>
        <begin position="238"/>
        <end position="256"/>
    </location>
</feature>
<name>A0A162IEI2_9HYPO</name>
<reference evidence="8 9" key="1">
    <citation type="journal article" date="2016" name="Genome Biol. Evol.">
        <title>Divergent and convergent evolution of fungal pathogenicity.</title>
        <authorList>
            <person name="Shang Y."/>
            <person name="Xiao G."/>
            <person name="Zheng P."/>
            <person name="Cen K."/>
            <person name="Zhan S."/>
            <person name="Wang C."/>
        </authorList>
    </citation>
    <scope>NUCLEOTIDE SEQUENCE [LARGE SCALE GENOMIC DNA]</scope>
    <source>
        <strain evidence="8 9">RCEF 2490</strain>
    </source>
</reference>
<evidence type="ECO:0000256" key="6">
    <source>
        <dbReference type="SAM" id="Phobius"/>
    </source>
</evidence>
<feature type="transmembrane region" description="Helical" evidence="6">
    <location>
        <begin position="43"/>
        <end position="64"/>
    </location>
</feature>
<dbReference type="AlphaFoldDB" id="A0A162IEI2"/>
<keyword evidence="2 6" id="KW-0812">Transmembrane</keyword>
<dbReference type="GO" id="GO:0005886">
    <property type="term" value="C:plasma membrane"/>
    <property type="evidence" value="ECO:0007669"/>
    <property type="project" value="TreeGrafter"/>
</dbReference>
<dbReference type="PROSITE" id="PS50850">
    <property type="entry name" value="MFS"/>
    <property type="match status" value="1"/>
</dbReference>
<evidence type="ECO:0000256" key="4">
    <source>
        <dbReference type="ARBA" id="ARBA00023136"/>
    </source>
</evidence>
<keyword evidence="3 6" id="KW-1133">Transmembrane helix</keyword>
<keyword evidence="4 6" id="KW-0472">Membrane</keyword>
<dbReference type="OrthoDB" id="3936150at2759"/>
<evidence type="ECO:0000313" key="8">
    <source>
        <dbReference type="EMBL" id="KZZ87932.1"/>
    </source>
</evidence>
<evidence type="ECO:0000256" key="5">
    <source>
        <dbReference type="SAM" id="MobiDB-lite"/>
    </source>
</evidence>
<dbReference type="PANTHER" id="PTHR23502">
    <property type="entry name" value="MAJOR FACILITATOR SUPERFAMILY"/>
    <property type="match status" value="1"/>
</dbReference>
<sequence>MSPNSTSPPDDDEEKAQQPEPLSDQEWSREPSNPLNWPTWRKVMLVSATASMGFVTSAGTSILSPGRAQLMAEFDVGSTLALLPVVLYVFALGFGPVVGGPLSETVGRLPIYYLSLPLGSLFTLGAGFSHNFGALSFCRFMAGFFYAPALAVPAAALTETFAPKARGPASAVFILMPFLGPGFGPVIGSFLVSRKDWRWTQWTLIFFAIFCMVQLPFLRETFHPILKRRLARKRGQPVPAKAPLGAQLTAFVRVALFRPLHMLVAEPIVVFLCLYIAVNFGILFSFFAGVPYTFGLVYHFGLEQSGLVFLSIAIGCLLGFVTIILCDVLIYRKKAAAAAAGPTLPEYRLYPAMMGSVGLPVGLFWYAWTSRADISWASPAVAIVPFSWGNLCVFVSSMQYIADTYHGSVIASAVSANGLARYGFAGAFPLFTIQMYDKLGVDWACSLLGFVSLLLLPIPWVLYKFGPTVRAKSKYETA</sequence>
<evidence type="ECO:0000256" key="1">
    <source>
        <dbReference type="ARBA" id="ARBA00004141"/>
    </source>
</evidence>